<dbReference type="Proteomes" id="UP001172457">
    <property type="component" value="Chromosome 7"/>
</dbReference>
<dbReference type="AlphaFoldDB" id="A0AA38SGB9"/>
<name>A0AA38SGB9_9ASTR</name>
<protein>
    <recommendedName>
        <fullName evidence="1">Retrotransposon gag domain-containing protein</fullName>
    </recommendedName>
</protein>
<keyword evidence="3" id="KW-1185">Reference proteome</keyword>
<accession>A0AA38SGB9</accession>
<comment type="caution">
    <text evidence="2">The sequence shown here is derived from an EMBL/GenBank/DDBJ whole genome shotgun (WGS) entry which is preliminary data.</text>
</comment>
<sequence>MKEPCKSQFLYFIPQVALDRFGCYFRDFTPELLEPFAEPEKEIRKKNKRKSKVGKVQPRTLTFEMGENQPIWTARRTAPAVAANPIMKPDLEKEIKSQFLHMIKELTFDGKSDSNPIVHVESFIDICDLIKTGNVVDDAIRLRLFPFTHIGEAKAWLRSLEPSSITTWEELRSKFMSRFFPPSKIEKLRADIRTFRQYNDETISKAWERFKHLMNSCPSHGLSKSEQVQTFYSGLNYPSRCTLDLSAGGVFMYKTPKQGYTLLEDILIHNIDWRSDKRLQVPKFTGKVSNFDPTDEIAAMKNKQVRFEKKIDELTKSIHALQVGCEELPEQANDDTEEVNFLNRGDYQGMWNNNRNFNQRPPGFFAPNQQNQQRAEGENQSCASLEELVSQFIGSQKRINEEVSSYLRNQKCVIQNLEMLVGRISQTLSGRTQGELPTQTQVNQKVEATKMVMMVDGVPKKSWTDIYTKKYVLSDSDSKPDYAMDYDSDLLEGLTFTLDDLALRYPIYFSNEDERDEEHKLGGYAELVIPPKDKGKGKLEEKEER</sequence>
<dbReference type="Pfam" id="PF03732">
    <property type="entry name" value="Retrotrans_gag"/>
    <property type="match status" value="1"/>
</dbReference>
<evidence type="ECO:0000313" key="3">
    <source>
        <dbReference type="Proteomes" id="UP001172457"/>
    </source>
</evidence>
<organism evidence="2 3">
    <name type="scientific">Centaurea solstitialis</name>
    <name type="common">yellow star-thistle</name>
    <dbReference type="NCBI Taxonomy" id="347529"/>
    <lineage>
        <taxon>Eukaryota</taxon>
        <taxon>Viridiplantae</taxon>
        <taxon>Streptophyta</taxon>
        <taxon>Embryophyta</taxon>
        <taxon>Tracheophyta</taxon>
        <taxon>Spermatophyta</taxon>
        <taxon>Magnoliopsida</taxon>
        <taxon>eudicotyledons</taxon>
        <taxon>Gunneridae</taxon>
        <taxon>Pentapetalae</taxon>
        <taxon>asterids</taxon>
        <taxon>campanulids</taxon>
        <taxon>Asterales</taxon>
        <taxon>Asteraceae</taxon>
        <taxon>Carduoideae</taxon>
        <taxon>Cardueae</taxon>
        <taxon>Centaureinae</taxon>
        <taxon>Centaurea</taxon>
    </lineage>
</organism>
<evidence type="ECO:0000259" key="1">
    <source>
        <dbReference type="Pfam" id="PF03732"/>
    </source>
</evidence>
<dbReference type="PANTHER" id="PTHR33223:SF11">
    <property type="entry name" value="ELEMENT PROTEIN, PUTATIVE-RELATED"/>
    <property type="match status" value="1"/>
</dbReference>
<reference evidence="2" key="1">
    <citation type="submission" date="2023-03" db="EMBL/GenBank/DDBJ databases">
        <title>Chromosome-scale reference genome and RAD-based genetic map of yellow starthistle (Centaurea solstitialis) reveal putative structural variation and QTLs associated with invader traits.</title>
        <authorList>
            <person name="Reatini B."/>
            <person name="Cang F.A."/>
            <person name="Jiang Q."/>
            <person name="Mckibben M.T.W."/>
            <person name="Barker M.S."/>
            <person name="Rieseberg L.H."/>
            <person name="Dlugosch K.M."/>
        </authorList>
    </citation>
    <scope>NUCLEOTIDE SEQUENCE</scope>
    <source>
        <strain evidence="2">CAN-66</strain>
        <tissue evidence="2">Leaf</tissue>
    </source>
</reference>
<dbReference type="InterPro" id="IPR005162">
    <property type="entry name" value="Retrotrans_gag_dom"/>
</dbReference>
<feature type="domain" description="Retrotransposon gag" evidence="1">
    <location>
        <begin position="144"/>
        <end position="236"/>
    </location>
</feature>
<dbReference type="EMBL" id="JARYMX010000007">
    <property type="protein sequence ID" value="KAJ9542220.1"/>
    <property type="molecule type" value="Genomic_DNA"/>
</dbReference>
<evidence type="ECO:0000313" key="2">
    <source>
        <dbReference type="EMBL" id="KAJ9542220.1"/>
    </source>
</evidence>
<proteinExistence type="predicted"/>
<gene>
    <name evidence="2" type="ORF">OSB04_028726</name>
</gene>
<dbReference type="PANTHER" id="PTHR33223">
    <property type="entry name" value="CCHC-TYPE DOMAIN-CONTAINING PROTEIN"/>
    <property type="match status" value="1"/>
</dbReference>